<dbReference type="InterPro" id="IPR011990">
    <property type="entry name" value="TPR-like_helical_dom_sf"/>
</dbReference>
<evidence type="ECO:0000313" key="1">
    <source>
        <dbReference type="EMBL" id="KAK1422914.1"/>
    </source>
</evidence>
<dbReference type="Gene3D" id="1.25.40.10">
    <property type="entry name" value="Tetratricopeptide repeat domain"/>
    <property type="match status" value="1"/>
</dbReference>
<dbReference type="InterPro" id="IPR046960">
    <property type="entry name" value="PPR_At4g14850-like_plant"/>
</dbReference>
<evidence type="ECO:0000313" key="2">
    <source>
        <dbReference type="Proteomes" id="UP001229421"/>
    </source>
</evidence>
<dbReference type="PANTHER" id="PTHR47926">
    <property type="entry name" value="PENTATRICOPEPTIDE REPEAT-CONTAINING PROTEIN"/>
    <property type="match status" value="1"/>
</dbReference>
<organism evidence="1 2">
    <name type="scientific">Tagetes erecta</name>
    <name type="common">African marigold</name>
    <dbReference type="NCBI Taxonomy" id="13708"/>
    <lineage>
        <taxon>Eukaryota</taxon>
        <taxon>Viridiplantae</taxon>
        <taxon>Streptophyta</taxon>
        <taxon>Embryophyta</taxon>
        <taxon>Tracheophyta</taxon>
        <taxon>Spermatophyta</taxon>
        <taxon>Magnoliopsida</taxon>
        <taxon>eudicotyledons</taxon>
        <taxon>Gunneridae</taxon>
        <taxon>Pentapetalae</taxon>
        <taxon>asterids</taxon>
        <taxon>campanulids</taxon>
        <taxon>Asterales</taxon>
        <taxon>Asteraceae</taxon>
        <taxon>Asteroideae</taxon>
        <taxon>Heliantheae alliance</taxon>
        <taxon>Tageteae</taxon>
        <taxon>Tagetes</taxon>
    </lineage>
</organism>
<evidence type="ECO:0008006" key="3">
    <source>
        <dbReference type="Google" id="ProtNLM"/>
    </source>
</evidence>
<comment type="caution">
    <text evidence="1">The sequence shown here is derived from an EMBL/GenBank/DDBJ whole genome shotgun (WGS) entry which is preliminary data.</text>
</comment>
<dbReference type="EMBL" id="JAUHHV010000005">
    <property type="protein sequence ID" value="KAK1422914.1"/>
    <property type="molecule type" value="Genomic_DNA"/>
</dbReference>
<proteinExistence type="predicted"/>
<dbReference type="PANTHER" id="PTHR47926:SF386">
    <property type="entry name" value="PENTATRICOPEPTIDE REPEAT-CONTAINING PROTEIN"/>
    <property type="match status" value="1"/>
</dbReference>
<protein>
    <recommendedName>
        <fullName evidence="3">Pentatricopeptide repeat-containing protein</fullName>
    </recommendedName>
</protein>
<dbReference type="Proteomes" id="UP001229421">
    <property type="component" value="Unassembled WGS sequence"/>
</dbReference>
<dbReference type="AlphaFoldDB" id="A0AAD8NW27"/>
<dbReference type="GO" id="GO:0003723">
    <property type="term" value="F:RNA binding"/>
    <property type="evidence" value="ECO:0007669"/>
    <property type="project" value="InterPro"/>
</dbReference>
<name>A0AAD8NW27_TARER</name>
<gene>
    <name evidence="1" type="ORF">QVD17_18203</name>
</gene>
<reference evidence="1" key="1">
    <citation type="journal article" date="2023" name="bioRxiv">
        <title>Improved chromosome-level genome assembly for marigold (Tagetes erecta).</title>
        <authorList>
            <person name="Jiang F."/>
            <person name="Yuan L."/>
            <person name="Wang S."/>
            <person name="Wang H."/>
            <person name="Xu D."/>
            <person name="Wang A."/>
            <person name="Fan W."/>
        </authorList>
    </citation>
    <scope>NUCLEOTIDE SEQUENCE</scope>
    <source>
        <strain evidence="1">WSJ</strain>
        <tissue evidence="1">Leaf</tissue>
    </source>
</reference>
<sequence>MFSTTPFNSIISSFFGKQVHTHVVKSMVVDDARKVFGEMPVRNTVCVNALLSGYFDLYGKCGMVINAKQVFNMARFTDVVLWTSMLGVYRRNGHHK</sequence>
<keyword evidence="2" id="KW-1185">Reference proteome</keyword>
<dbReference type="GO" id="GO:0009451">
    <property type="term" value="P:RNA modification"/>
    <property type="evidence" value="ECO:0007669"/>
    <property type="project" value="InterPro"/>
</dbReference>
<accession>A0AAD8NW27</accession>